<organism evidence="13 14">
    <name type="scientific">Aureobasidium pullulans</name>
    <name type="common">Black yeast</name>
    <name type="synonym">Pullularia pullulans</name>
    <dbReference type="NCBI Taxonomy" id="5580"/>
    <lineage>
        <taxon>Eukaryota</taxon>
        <taxon>Fungi</taxon>
        <taxon>Dikarya</taxon>
        <taxon>Ascomycota</taxon>
        <taxon>Pezizomycotina</taxon>
        <taxon>Dothideomycetes</taxon>
        <taxon>Dothideomycetidae</taxon>
        <taxon>Dothideales</taxon>
        <taxon>Saccotheciaceae</taxon>
        <taxon>Aureobasidium</taxon>
    </lineage>
</organism>
<evidence type="ECO:0000259" key="11">
    <source>
        <dbReference type="Pfam" id="PF11626"/>
    </source>
</evidence>
<feature type="domain" description="BRCT" evidence="12">
    <location>
        <begin position="20"/>
        <end position="88"/>
    </location>
</feature>
<name>A0ABR0T597_AURPU</name>
<evidence type="ECO:0000256" key="8">
    <source>
        <dbReference type="RuleBase" id="RU367107"/>
    </source>
</evidence>
<dbReference type="PANTHER" id="PTHR16466:SF6">
    <property type="entry name" value="TELOMERIC REPEAT-BINDING FACTOR 2-INTERACTING PROTEIN 1"/>
    <property type="match status" value="1"/>
</dbReference>
<dbReference type="Gene3D" id="3.40.50.10190">
    <property type="entry name" value="BRCT domain"/>
    <property type="match status" value="1"/>
</dbReference>
<comment type="similarity">
    <text evidence="1 8">Belongs to the RAP1 family.</text>
</comment>
<dbReference type="InterPro" id="IPR038104">
    <property type="entry name" value="Rap1_C_sf"/>
</dbReference>
<dbReference type="Gene3D" id="1.10.10.60">
    <property type="entry name" value="Homeodomain-like"/>
    <property type="match status" value="2"/>
</dbReference>
<feature type="compositionally biased region" description="Basic and acidic residues" evidence="9">
    <location>
        <begin position="580"/>
        <end position="597"/>
    </location>
</feature>
<keyword evidence="3 8" id="KW-0779">Telomere</keyword>
<keyword evidence="5" id="KW-0010">Activator</keyword>
<feature type="region of interest" description="Disordered" evidence="9">
    <location>
        <begin position="739"/>
        <end position="765"/>
    </location>
</feature>
<comment type="function">
    <text evidence="8">Involved in the regulation of telomere length, clustering and has a specific role in telomere position effect (TPE).</text>
</comment>
<keyword evidence="14" id="KW-1185">Reference proteome</keyword>
<dbReference type="SUPFAM" id="SSF46689">
    <property type="entry name" value="Homeodomain-like"/>
    <property type="match status" value="2"/>
</dbReference>
<dbReference type="InterPro" id="IPR021661">
    <property type="entry name" value="Rap1_C"/>
</dbReference>
<evidence type="ECO:0000256" key="6">
    <source>
        <dbReference type="ARBA" id="ARBA00023163"/>
    </source>
</evidence>
<dbReference type="Pfam" id="PF11626">
    <property type="entry name" value="Rap1_C"/>
    <property type="match status" value="1"/>
</dbReference>
<evidence type="ECO:0000256" key="2">
    <source>
        <dbReference type="ARBA" id="ARBA00022454"/>
    </source>
</evidence>
<feature type="compositionally biased region" description="Acidic residues" evidence="9">
    <location>
        <begin position="751"/>
        <end position="765"/>
    </location>
</feature>
<dbReference type="Proteomes" id="UP001341245">
    <property type="component" value="Unassembled WGS sequence"/>
</dbReference>
<feature type="compositionally biased region" description="Low complexity" evidence="9">
    <location>
        <begin position="619"/>
        <end position="632"/>
    </location>
</feature>
<accession>A0ABR0T597</accession>
<feature type="domain" description="TRF2-interacting telomeric protein/Rap1 C-terminal" evidence="11">
    <location>
        <begin position="887"/>
        <end position="962"/>
    </location>
</feature>
<feature type="domain" description="TERF2-interacting telomeric protein 1 Myb" evidence="10">
    <location>
        <begin position="232"/>
        <end position="286"/>
    </location>
</feature>
<comment type="caution">
    <text evidence="13">The sequence shown here is derived from an EMBL/GenBank/DDBJ whole genome shotgun (WGS) entry which is preliminary data.</text>
</comment>
<reference evidence="13 14" key="1">
    <citation type="submission" date="2023-11" db="EMBL/GenBank/DDBJ databases">
        <title>Draft genome sequence and annotation of the polyextremotolerant black yeast-like fungus Aureobasidium pullulans NRRL 62042.</title>
        <authorList>
            <person name="Dielentheis-Frenken M.R.E."/>
            <person name="Wibberg D."/>
            <person name="Blank L.M."/>
            <person name="Tiso T."/>
        </authorList>
    </citation>
    <scope>NUCLEOTIDE SEQUENCE [LARGE SCALE GENOMIC DNA]</scope>
    <source>
        <strain evidence="13 14">NRRL 62042</strain>
    </source>
</reference>
<evidence type="ECO:0000256" key="3">
    <source>
        <dbReference type="ARBA" id="ARBA00022895"/>
    </source>
</evidence>
<evidence type="ECO:0000313" key="14">
    <source>
        <dbReference type="Proteomes" id="UP001341245"/>
    </source>
</evidence>
<feature type="domain" description="TERF2-interacting telomeric protein 1 Myb" evidence="10">
    <location>
        <begin position="121"/>
        <end position="178"/>
    </location>
</feature>
<protein>
    <recommendedName>
        <fullName evidence="8">DNA-binding protein RAP1</fullName>
    </recommendedName>
</protein>
<feature type="compositionally biased region" description="Acidic residues" evidence="9">
    <location>
        <begin position="289"/>
        <end position="308"/>
    </location>
</feature>
<evidence type="ECO:0000256" key="5">
    <source>
        <dbReference type="ARBA" id="ARBA00023159"/>
    </source>
</evidence>
<proteinExistence type="inferred from homology"/>
<feature type="compositionally biased region" description="Polar residues" evidence="9">
    <location>
        <begin position="341"/>
        <end position="355"/>
    </location>
</feature>
<feature type="compositionally biased region" description="Basic and acidic residues" evidence="9">
    <location>
        <begin position="672"/>
        <end position="685"/>
    </location>
</feature>
<keyword evidence="2 8" id="KW-0158">Chromosome</keyword>
<feature type="region of interest" description="Disordered" evidence="9">
    <location>
        <begin position="206"/>
        <end position="231"/>
    </location>
</feature>
<comment type="subcellular location">
    <subcellularLocation>
        <location evidence="8">Nucleus</location>
    </subcellularLocation>
    <subcellularLocation>
        <location evidence="8">Chromosome</location>
        <location evidence="8">Telomere</location>
    </subcellularLocation>
</comment>
<feature type="region of interest" description="Disordered" evidence="9">
    <location>
        <begin position="544"/>
        <end position="720"/>
    </location>
</feature>
<gene>
    <name evidence="13" type="ORF">QM012_005372</name>
</gene>
<feature type="compositionally biased region" description="Low complexity" evidence="9">
    <location>
        <begin position="645"/>
        <end position="655"/>
    </location>
</feature>
<dbReference type="InterPro" id="IPR036420">
    <property type="entry name" value="BRCT_dom_sf"/>
</dbReference>
<feature type="compositionally biased region" description="Low complexity" evidence="9">
    <location>
        <begin position="206"/>
        <end position="228"/>
    </location>
</feature>
<dbReference type="Pfam" id="PF08914">
    <property type="entry name" value="Myb_Rap1"/>
    <property type="match status" value="2"/>
</dbReference>
<evidence type="ECO:0000256" key="9">
    <source>
        <dbReference type="SAM" id="MobiDB-lite"/>
    </source>
</evidence>
<comment type="subunit">
    <text evidence="8">Homodimer.</text>
</comment>
<evidence type="ECO:0000259" key="12">
    <source>
        <dbReference type="Pfam" id="PF16589"/>
    </source>
</evidence>
<dbReference type="InterPro" id="IPR039595">
    <property type="entry name" value="TE2IP/Rap1"/>
</dbReference>
<feature type="region of interest" description="Disordered" evidence="9">
    <location>
        <begin position="287"/>
        <end position="369"/>
    </location>
</feature>
<evidence type="ECO:0000256" key="1">
    <source>
        <dbReference type="ARBA" id="ARBA00010467"/>
    </source>
</evidence>
<sequence length="980" mass="109358">MPPAVVYTGMANSANVQGSVFADKKFFVVQRVPQRSHYISLVESNGGRVVKLEAQADYLIADHLRHDAPAGALSYKFIEESIEQGTIPQDDSSFLAGRRRSANPVTTAVASSSKKSTRTPFTDDDDKLLYKWVHNAEDQGLATQGNSLYQVLAAHNPRHTFHSWRDRYLKVLSTRPPPGWESYPDGNLPAIDASIHDIPSTALPRSTAVNRSASRSASAATSPSLARSYTPFTHEDDQELLAWVRKQEKAGASLNGNAIYKELEKRNPRHTYHSWRDRWVRHLSVREPVDEEEEEEQNPEDAAPDDDEHLFVQQDPSPEPPISKPPVKRSTFRVPPGASASAESSNGPASRTQIPRTAAGTKEHPMESTFQAVPETPVAAPPPIPSTSRLAVTSKNQANTPMARTRNLSSPILSQQPQPQQAFAQASRSSVRHRAIQADFGPQFHDDSTFTEEDFKYLLGMALDIQNVCVGRYQESWVNFANHNKTHTAVEWRSFYEKRVLPVALQKENDLEYLKEQGDRGWTEFWENQGQPFTTLPCIEQNITSEKRPAPSKAAQIEGGSSSRGPRTESVEQDEEMDDTVDRVLKAEKTASSESAKRKQQTFVNVVDEQPASKRRRTATPPSAPSRTPTPSQILQQPDPDEVVSLSSKNTPSSSHHSEEEGETSEDQAAEQLRREMAENKDSRHQLTRANLARIQAENGLPEVKRGVDIEEDDEENDQADFASYLANMLPPSMKDKALETIATNNHQTEQNDEDEDEGEDDEDVVMASQHEVELEFDPTLLEIDPDLDNPSYQSSAEFQANNTNMHLDAPPTQLWEVSSAPSQSQTQRERLSTHAIYEAETQQFDVDIPSPPPEFSHETQSPYATANTDSQILTTEEFWPWIDSQTAIGHAEEDVIAALRQTSFNPKLASLVLEVQGEAVDIAGVWTEEEDRIVEGRDAKAIRGLEVKHGRGSAMKRLQFLTDWRHDEELANQGGEGEL</sequence>
<dbReference type="EMBL" id="JASGXD010000023">
    <property type="protein sequence ID" value="KAK5999519.1"/>
    <property type="molecule type" value="Genomic_DNA"/>
</dbReference>
<feature type="compositionally biased region" description="Acidic residues" evidence="9">
    <location>
        <begin position="710"/>
        <end position="719"/>
    </location>
</feature>
<keyword evidence="6" id="KW-0804">Transcription</keyword>
<evidence type="ECO:0000259" key="10">
    <source>
        <dbReference type="Pfam" id="PF08914"/>
    </source>
</evidence>
<feature type="compositionally biased region" description="Acidic residues" evidence="9">
    <location>
        <begin position="660"/>
        <end position="669"/>
    </location>
</feature>
<dbReference type="InterPro" id="IPR001357">
    <property type="entry name" value="BRCT_dom"/>
</dbReference>
<evidence type="ECO:0000256" key="4">
    <source>
        <dbReference type="ARBA" id="ARBA00023015"/>
    </source>
</evidence>
<keyword evidence="4" id="KW-0805">Transcription regulation</keyword>
<dbReference type="PANTHER" id="PTHR16466">
    <property type="entry name" value="TELOMERE REPEAT-BINDING FACTOR 2-INTERACTING PROTEIN 1"/>
    <property type="match status" value="1"/>
</dbReference>
<evidence type="ECO:0000256" key="7">
    <source>
        <dbReference type="ARBA" id="ARBA00023242"/>
    </source>
</evidence>
<dbReference type="InterPro" id="IPR015010">
    <property type="entry name" value="TERF2IP_Myb"/>
</dbReference>
<dbReference type="CDD" id="cd11655">
    <property type="entry name" value="rap1_myb-like"/>
    <property type="match status" value="2"/>
</dbReference>
<dbReference type="InterPro" id="IPR009057">
    <property type="entry name" value="Homeodomain-like_sf"/>
</dbReference>
<dbReference type="Gene3D" id="1.10.10.2170">
    <property type="match status" value="1"/>
</dbReference>
<keyword evidence="7 8" id="KW-0539">Nucleus</keyword>
<evidence type="ECO:0000313" key="13">
    <source>
        <dbReference type="EMBL" id="KAK5999519.1"/>
    </source>
</evidence>
<dbReference type="Pfam" id="PF16589">
    <property type="entry name" value="BRCT_2"/>
    <property type="match status" value="1"/>
</dbReference>